<reference evidence="2" key="1">
    <citation type="submission" date="2018-01" db="EMBL/GenBank/DDBJ databases">
        <title>Testimony of 'menage a trois' revealed by the proteome of Megavirus virophage.</title>
        <authorList>
            <person name="Jeudy S."/>
            <person name="Bertaux L."/>
            <person name="Alempic J.-M."/>
            <person name="Lartigue A."/>
            <person name="Legendre M."/>
            <person name="Philippe N."/>
            <person name="Beucher L."/>
            <person name="Biondi E."/>
            <person name="Juul S."/>
            <person name="Turner D."/>
            <person name="Coute Y."/>
            <person name="Claverie J.-M."/>
            <person name="Abergel C."/>
        </authorList>
    </citation>
    <scope>NUCLEOTIDE SEQUENCE [LARGE SCALE GENOMIC DNA]</scope>
</reference>
<proteinExistence type="predicted"/>
<dbReference type="Proteomes" id="UP000289600">
    <property type="component" value="Segment"/>
</dbReference>
<evidence type="ECO:0000313" key="1">
    <source>
        <dbReference type="EMBL" id="AVL94782.1"/>
    </source>
</evidence>
<evidence type="ECO:0000313" key="2">
    <source>
        <dbReference type="Proteomes" id="UP000289600"/>
    </source>
</evidence>
<organism evidence="1 2">
    <name type="scientific">Moumouvirus australiensis</name>
    <dbReference type="NCBI Taxonomy" id="2109587"/>
    <lineage>
        <taxon>Viruses</taxon>
        <taxon>Varidnaviria</taxon>
        <taxon>Bamfordvirae</taxon>
        <taxon>Nucleocytoviricota</taxon>
        <taxon>Megaviricetes</taxon>
        <taxon>Imitervirales</taxon>
        <taxon>Mimiviridae</taxon>
        <taxon>Megamimivirinae</taxon>
        <taxon>Moumouvirus</taxon>
        <taxon>Moumouvirus australiense</taxon>
    </lineage>
</organism>
<name>A0A2P1ELM7_9VIRU</name>
<accession>A0A2P1ELM7</accession>
<sequence>MSNNLDNQKNILEIINEANRVEEFFFKDSFSGSMYFDLIACQNNSTNNILNMITHQDYSINNSADKN</sequence>
<keyword evidence="2" id="KW-1185">Reference proteome</keyword>
<gene>
    <name evidence="1" type="ORF">mc_396</name>
</gene>
<dbReference type="EMBL" id="MG807320">
    <property type="protein sequence ID" value="AVL94782.1"/>
    <property type="molecule type" value="Genomic_DNA"/>
</dbReference>
<protein>
    <submittedName>
        <fullName evidence="1">Uncharacterized protein</fullName>
    </submittedName>
</protein>